<keyword evidence="2" id="KW-0732">Signal</keyword>
<evidence type="ECO:0000313" key="4">
    <source>
        <dbReference type="Proteomes" id="UP001446871"/>
    </source>
</evidence>
<accession>A0ABR1W4Z0</accession>
<dbReference type="Proteomes" id="UP001446871">
    <property type="component" value="Unassembled WGS sequence"/>
</dbReference>
<feature type="chain" id="PRO_5046660582" evidence="2">
    <location>
        <begin position="19"/>
        <end position="428"/>
    </location>
</feature>
<gene>
    <name evidence="3" type="ORF">PG996_004753</name>
</gene>
<dbReference type="EMBL" id="JAQQWM010000002">
    <property type="protein sequence ID" value="KAK8078583.1"/>
    <property type="molecule type" value="Genomic_DNA"/>
</dbReference>
<keyword evidence="4" id="KW-1185">Reference proteome</keyword>
<dbReference type="Gene3D" id="1.50.10.20">
    <property type="match status" value="1"/>
</dbReference>
<dbReference type="InterPro" id="IPR005198">
    <property type="entry name" value="Glyco_hydro_76"/>
</dbReference>
<feature type="region of interest" description="Disordered" evidence="1">
    <location>
        <begin position="363"/>
        <end position="382"/>
    </location>
</feature>
<feature type="compositionally biased region" description="Gly residues" evidence="1">
    <location>
        <begin position="371"/>
        <end position="382"/>
    </location>
</feature>
<dbReference type="PANTHER" id="PTHR47791:SF1">
    <property type="entry name" value="ENDO MANNANASE, GH76 FAMILY (EUROFUNG)"/>
    <property type="match status" value="1"/>
</dbReference>
<keyword evidence="3" id="KW-0378">Hydrolase</keyword>
<dbReference type="PANTHER" id="PTHR47791">
    <property type="entry name" value="MEIOTICALLY UP-REGULATED GENE 191 PROTEIN"/>
    <property type="match status" value="1"/>
</dbReference>
<dbReference type="Pfam" id="PF03663">
    <property type="entry name" value="Glyco_hydro_76"/>
    <property type="match status" value="1"/>
</dbReference>
<reference evidence="3 4" key="1">
    <citation type="submission" date="2023-01" db="EMBL/GenBank/DDBJ databases">
        <title>Analysis of 21 Apiospora genomes using comparative genomics revels a genus with tremendous synthesis potential of carbohydrate active enzymes and secondary metabolites.</title>
        <authorList>
            <person name="Sorensen T."/>
        </authorList>
    </citation>
    <scope>NUCLEOTIDE SEQUENCE [LARGE SCALE GENOMIC DNA]</scope>
    <source>
        <strain evidence="3 4">CBS 83171</strain>
    </source>
</reference>
<comment type="caution">
    <text evidence="3">The sequence shown here is derived from an EMBL/GenBank/DDBJ whole genome shotgun (WGS) entry which is preliminary data.</text>
</comment>
<dbReference type="GO" id="GO:0016787">
    <property type="term" value="F:hydrolase activity"/>
    <property type="evidence" value="ECO:0007669"/>
    <property type="project" value="UniProtKB-KW"/>
</dbReference>
<protein>
    <submittedName>
        <fullName evidence="3">Glycosyl hydrolase</fullName>
    </submittedName>
</protein>
<feature type="signal peptide" evidence="2">
    <location>
        <begin position="1"/>
        <end position="18"/>
    </location>
</feature>
<evidence type="ECO:0000313" key="3">
    <source>
        <dbReference type="EMBL" id="KAK8078583.1"/>
    </source>
</evidence>
<proteinExistence type="predicted"/>
<evidence type="ECO:0000256" key="1">
    <source>
        <dbReference type="SAM" id="MobiDB-lite"/>
    </source>
</evidence>
<sequence length="428" mass="46950">MRSTVLILAALCLEGIAARPQTDLSKSTPPIPRAESRPKANTYQNHAEAALDRLQQWYNHDTGLWKSYDPSWWQSANALTTLLDMVQAGSPKAGVIASVVIPNTFQAAGAFNARSKHGLKRAAATKDDHQNPFSNGFYDDMGWWAVAWMRAYDVTGNRTYLDTAEALFADMTTGWGTSCWPEGMWWDKQHTHIDPIADTLFLETATHLANRVQADQKKPYVDWAVRAWDGLRKGPMYVSSADEHYVTAADGVDPKTCQLKKDPHGYTYSNGALVSGLVALSNATGDRDYLQEAHNIAHTVMKIMVSKDGILIEPGIDQAHPGESAPQFKGVFMRALAGLHAADPRAEYHEFAQRCADSIWDKNRQGEEKGGGYGNTGAGGVELGPDWNGPFHGPTNARPQSSAMDGLVAAWAMTRQMEKMGETGNGNW</sequence>
<feature type="region of interest" description="Disordered" evidence="1">
    <location>
        <begin position="22"/>
        <end position="41"/>
    </location>
</feature>
<dbReference type="InterPro" id="IPR008928">
    <property type="entry name" value="6-hairpin_glycosidase_sf"/>
</dbReference>
<name>A0ABR1W4Z0_9PEZI</name>
<evidence type="ECO:0000256" key="2">
    <source>
        <dbReference type="SAM" id="SignalP"/>
    </source>
</evidence>
<dbReference type="SUPFAM" id="SSF48208">
    <property type="entry name" value="Six-hairpin glycosidases"/>
    <property type="match status" value="1"/>
</dbReference>
<organism evidence="3 4">
    <name type="scientific">Apiospora saccharicola</name>
    <dbReference type="NCBI Taxonomy" id="335842"/>
    <lineage>
        <taxon>Eukaryota</taxon>
        <taxon>Fungi</taxon>
        <taxon>Dikarya</taxon>
        <taxon>Ascomycota</taxon>
        <taxon>Pezizomycotina</taxon>
        <taxon>Sordariomycetes</taxon>
        <taxon>Xylariomycetidae</taxon>
        <taxon>Amphisphaeriales</taxon>
        <taxon>Apiosporaceae</taxon>
        <taxon>Apiospora</taxon>
    </lineage>
</organism>
<dbReference type="InterPro" id="IPR053169">
    <property type="entry name" value="MUG_Protein"/>
</dbReference>